<dbReference type="SUPFAM" id="SSF103039">
    <property type="entry name" value="CheC-like"/>
    <property type="match status" value="1"/>
</dbReference>
<accession>A0A1Y6BLE9</accession>
<evidence type="ECO:0000256" key="1">
    <source>
        <dbReference type="ARBA" id="ARBA00022500"/>
    </source>
</evidence>
<evidence type="ECO:0008006" key="4">
    <source>
        <dbReference type="Google" id="ProtNLM"/>
    </source>
</evidence>
<evidence type="ECO:0000313" key="2">
    <source>
        <dbReference type="EMBL" id="SMF08647.1"/>
    </source>
</evidence>
<dbReference type="Gene3D" id="3.40.1550.10">
    <property type="entry name" value="CheC-like"/>
    <property type="match status" value="1"/>
</dbReference>
<dbReference type="RefSeq" id="WP_132316456.1">
    <property type="nucleotide sequence ID" value="NZ_FWZT01000004.1"/>
</dbReference>
<keyword evidence="1" id="KW-0145">Chemotaxis</keyword>
<protein>
    <recommendedName>
        <fullName evidence="4">Chemotaxis phosphatase CheX</fullName>
    </recommendedName>
</protein>
<dbReference type="Proteomes" id="UP000192907">
    <property type="component" value="Unassembled WGS sequence"/>
</dbReference>
<evidence type="ECO:0000313" key="3">
    <source>
        <dbReference type="Proteomes" id="UP000192907"/>
    </source>
</evidence>
<dbReference type="STRING" id="1513793.SAMN06296036_104309"/>
<dbReference type="AlphaFoldDB" id="A0A1Y6BLE9"/>
<keyword evidence="3" id="KW-1185">Reference proteome</keyword>
<sequence>MSLQVQQVDINEAHEPSPALKSLFSIVESVSKDKLDVSTRSKVDIKVEPHEVESMVFGKWMAMILLCGPDLEVTFKLHYDLPIAIKILESCLPKGLSNDPQGKVSDFFQELCNTCAGEVKAILDKQKIVVGLSLPLSLRGSDEIMFSQRKNYHHQSNYWLLATDQGNLVCSTHIDIVRPERVAHIEVPKEPIKTKKRKIAFL</sequence>
<name>A0A1Y6BLE9_9BACT</name>
<proteinExistence type="predicted"/>
<dbReference type="InterPro" id="IPR028976">
    <property type="entry name" value="CheC-like_sf"/>
</dbReference>
<dbReference type="GO" id="GO:0006935">
    <property type="term" value="P:chemotaxis"/>
    <property type="evidence" value="ECO:0007669"/>
    <property type="project" value="UniProtKB-KW"/>
</dbReference>
<organism evidence="2 3">
    <name type="scientific">Pseudobacteriovorax antillogorgiicola</name>
    <dbReference type="NCBI Taxonomy" id="1513793"/>
    <lineage>
        <taxon>Bacteria</taxon>
        <taxon>Pseudomonadati</taxon>
        <taxon>Bdellovibrionota</taxon>
        <taxon>Oligoflexia</taxon>
        <taxon>Oligoflexales</taxon>
        <taxon>Pseudobacteriovoracaceae</taxon>
        <taxon>Pseudobacteriovorax</taxon>
    </lineage>
</organism>
<reference evidence="3" key="1">
    <citation type="submission" date="2017-04" db="EMBL/GenBank/DDBJ databases">
        <authorList>
            <person name="Varghese N."/>
            <person name="Submissions S."/>
        </authorList>
    </citation>
    <scope>NUCLEOTIDE SEQUENCE [LARGE SCALE GENOMIC DNA]</scope>
    <source>
        <strain evidence="3">RKEM611</strain>
    </source>
</reference>
<gene>
    <name evidence="2" type="ORF">SAMN06296036_104309</name>
</gene>
<dbReference type="EMBL" id="FWZT01000004">
    <property type="protein sequence ID" value="SMF08647.1"/>
    <property type="molecule type" value="Genomic_DNA"/>
</dbReference>